<proteinExistence type="predicted"/>
<dbReference type="EMBL" id="JBBHLI010000005">
    <property type="protein sequence ID" value="MEK9501440.1"/>
    <property type="molecule type" value="Genomic_DNA"/>
</dbReference>
<dbReference type="RefSeq" id="WP_405286918.1">
    <property type="nucleotide sequence ID" value="NZ_JBBHLI010000005.1"/>
</dbReference>
<protein>
    <submittedName>
        <fullName evidence="1">Lipopolysaccharide kinase InaA family protein</fullName>
    </submittedName>
</protein>
<dbReference type="Gene3D" id="1.10.510.10">
    <property type="entry name" value="Transferase(Phosphotransferase) domain 1"/>
    <property type="match status" value="1"/>
</dbReference>
<keyword evidence="1" id="KW-0808">Transferase</keyword>
<evidence type="ECO:0000313" key="1">
    <source>
        <dbReference type="EMBL" id="MEK9501440.1"/>
    </source>
</evidence>
<dbReference type="SUPFAM" id="SSF56112">
    <property type="entry name" value="Protein kinase-like (PK-like)"/>
    <property type="match status" value="1"/>
</dbReference>
<dbReference type="GO" id="GO:0016301">
    <property type="term" value="F:kinase activity"/>
    <property type="evidence" value="ECO:0007669"/>
    <property type="project" value="UniProtKB-KW"/>
</dbReference>
<dbReference type="Pfam" id="PF06293">
    <property type="entry name" value="Kdo"/>
    <property type="match status" value="1"/>
</dbReference>
<reference evidence="1 2" key="1">
    <citation type="submission" date="2024-02" db="EMBL/GenBank/DDBJ databases">
        <title>A novel Gemmatimonadota bacterium.</title>
        <authorList>
            <person name="Du Z.-J."/>
            <person name="Ye Y.-Q."/>
        </authorList>
    </citation>
    <scope>NUCLEOTIDE SEQUENCE [LARGE SCALE GENOMIC DNA]</scope>
    <source>
        <strain evidence="1 2">DH-20</strain>
    </source>
</reference>
<gene>
    <name evidence="1" type="ORF">WI372_10670</name>
</gene>
<organism evidence="1 2">
    <name type="scientific">Gaopeijia maritima</name>
    <dbReference type="NCBI Taxonomy" id="3119007"/>
    <lineage>
        <taxon>Bacteria</taxon>
        <taxon>Pseudomonadati</taxon>
        <taxon>Gemmatimonadota</taxon>
        <taxon>Longimicrobiia</taxon>
        <taxon>Gaopeijiales</taxon>
        <taxon>Gaopeijiaceae</taxon>
        <taxon>Gaopeijia</taxon>
    </lineage>
</organism>
<keyword evidence="2" id="KW-1185">Reference proteome</keyword>
<dbReference type="InterPro" id="IPR011009">
    <property type="entry name" value="Kinase-like_dom_sf"/>
</dbReference>
<evidence type="ECO:0000313" key="2">
    <source>
        <dbReference type="Proteomes" id="UP001484239"/>
    </source>
</evidence>
<accession>A0ABU9ED47</accession>
<comment type="caution">
    <text evidence="1">The sequence shown here is derived from an EMBL/GenBank/DDBJ whole genome shotgun (WGS) entry which is preliminary data.</text>
</comment>
<dbReference type="Proteomes" id="UP001484239">
    <property type="component" value="Unassembled WGS sequence"/>
</dbReference>
<name>A0ABU9ED47_9BACT</name>
<keyword evidence="1" id="KW-0418">Kinase</keyword>
<sequence length="254" mass="27378">MRVPEGFVAVSGVGARGFARPEAADWVRATLSRWGTLTRASRHEPDALAFTGRGTVRAVPAPGGDGRWVVRRYLRGGLVARLLDDRYLRRGSPRPLRETRASEAARARGIPTPAVMAGVTYPSGAWYRADLVTRYVPDSIDLADFLFRRGRPGSALSADHRAEALRQAGHLARALADAGIYHPDLNARNFLVVEGGSELQVLDLDRGRAVSGPIPLAPMAARLTRSLRKFETTTGVALGEGAWAAFRDATGDDA</sequence>